<evidence type="ECO:0000256" key="2">
    <source>
        <dbReference type="PROSITE-ProRule" id="PRU00339"/>
    </source>
</evidence>
<accession>A0A3P3YPF6</accession>
<gene>
    <name evidence="3" type="ORF">PLBR_LOCUS8905</name>
</gene>
<evidence type="ECO:0008006" key="5">
    <source>
        <dbReference type="Google" id="ProtNLM"/>
    </source>
</evidence>
<reference evidence="3 4" key="1">
    <citation type="submission" date="2018-03" db="EMBL/GenBank/DDBJ databases">
        <authorList>
            <person name="Fogelqvist J."/>
        </authorList>
    </citation>
    <scope>NUCLEOTIDE SEQUENCE [LARGE SCALE GENOMIC DNA]</scope>
</reference>
<dbReference type="Pfam" id="PF13432">
    <property type="entry name" value="TPR_16"/>
    <property type="match status" value="1"/>
</dbReference>
<keyword evidence="3" id="KW-0496">Mitochondrion</keyword>
<geneLocation type="mitochondrion" evidence="3"/>
<evidence type="ECO:0000313" key="4">
    <source>
        <dbReference type="Proteomes" id="UP000290189"/>
    </source>
</evidence>
<keyword evidence="1 2" id="KW-0802">TPR repeat</keyword>
<dbReference type="GO" id="GO:0045842">
    <property type="term" value="P:positive regulation of mitotic metaphase/anaphase transition"/>
    <property type="evidence" value="ECO:0007669"/>
    <property type="project" value="TreeGrafter"/>
</dbReference>
<dbReference type="Pfam" id="PF14559">
    <property type="entry name" value="TPR_19"/>
    <property type="match status" value="1"/>
</dbReference>
<dbReference type="PANTHER" id="PTHR12558">
    <property type="entry name" value="CELL DIVISION CYCLE 16,23,27"/>
    <property type="match status" value="1"/>
</dbReference>
<dbReference type="Pfam" id="PF13181">
    <property type="entry name" value="TPR_8"/>
    <property type="match status" value="1"/>
</dbReference>
<dbReference type="Proteomes" id="UP000290189">
    <property type="component" value="Unassembled WGS sequence"/>
</dbReference>
<dbReference type="InterPro" id="IPR011990">
    <property type="entry name" value="TPR-like_helical_dom_sf"/>
</dbReference>
<dbReference type="InterPro" id="IPR019734">
    <property type="entry name" value="TPR_rpt"/>
</dbReference>
<dbReference type="Gene3D" id="1.25.40.10">
    <property type="entry name" value="Tetratricopeptide repeat domain"/>
    <property type="match status" value="2"/>
</dbReference>
<dbReference type="AlphaFoldDB" id="A0A3P3YPF6"/>
<dbReference type="SUPFAM" id="SSF48452">
    <property type="entry name" value="TPR-like"/>
    <property type="match status" value="1"/>
</dbReference>
<dbReference type="PANTHER" id="PTHR12558:SF36">
    <property type="entry name" value="ANAPHASE-PROMOTING COMPLEX SUBUNIT 7"/>
    <property type="match status" value="1"/>
</dbReference>
<dbReference type="GO" id="GO:0051301">
    <property type="term" value="P:cell division"/>
    <property type="evidence" value="ECO:0007669"/>
    <property type="project" value="TreeGrafter"/>
</dbReference>
<organism evidence="3 4">
    <name type="scientific">Plasmodiophora brassicae</name>
    <name type="common">Clubroot disease agent</name>
    <dbReference type="NCBI Taxonomy" id="37360"/>
    <lineage>
        <taxon>Eukaryota</taxon>
        <taxon>Sar</taxon>
        <taxon>Rhizaria</taxon>
        <taxon>Endomyxa</taxon>
        <taxon>Phytomyxea</taxon>
        <taxon>Plasmodiophorida</taxon>
        <taxon>Plasmodiophoridae</taxon>
        <taxon>Plasmodiophora</taxon>
    </lineage>
</organism>
<dbReference type="EMBL" id="OVEO01000018">
    <property type="protein sequence ID" value="SPR01690.1"/>
    <property type="molecule type" value="Genomic_DNA"/>
</dbReference>
<dbReference type="SMART" id="SM00028">
    <property type="entry name" value="TPR"/>
    <property type="match status" value="8"/>
</dbReference>
<name>A0A3P3YPF6_PLABS</name>
<proteinExistence type="predicted"/>
<dbReference type="PROSITE" id="PS50005">
    <property type="entry name" value="TPR"/>
    <property type="match status" value="2"/>
</dbReference>
<dbReference type="GO" id="GO:0016567">
    <property type="term" value="P:protein ubiquitination"/>
    <property type="evidence" value="ECO:0007669"/>
    <property type="project" value="TreeGrafter"/>
</dbReference>
<evidence type="ECO:0000313" key="3">
    <source>
        <dbReference type="EMBL" id="SPR01690.1"/>
    </source>
</evidence>
<sequence length="583" mass="63882">MAFFVVRASNGKVGCARGGQPHVIRHSARFGGRGAPIMVRQFGLAGIGVDLAGGALPLAGEVRALLDQGLFDCASLVGQFLVSQAQSLPSPATEDARLERIDALVLLADAFSGQREFRRAIARYTEALQQNQLFRSVVSKVDTRSLIDSAVRLKIAAAYVALGDDRAKDALDVLEAVAQKTVQCHMLMGQLNERLGRIKSAVVCYFNAIEMNPMAVSAALALVRLGADVSKLTSRYRKAPGLQWIEHLLEGHARAAVHDHRAAHATFSALSLRFPSNYHVLVHKACAQLQLSETNDALATFSLASRCDPYAVDCMDIYAWALRMRNQATELGSLSQRLLAHQHRPQPWVAVALFCDQRNDRDKAVKFLEKAIALSPRHITAYLVKGYISLATGCADEAVTAYKQANLIDRRELDSYTGLVEAYLGVPQFNDALFIAKACVQVLPNNARALTLFGNVLARTTEGRDNARKAFTKALQIDPNCHDACIALVKLCMAQSQFQEAITLLEKHLAHHPTDAMHTKLANAYALSGNVSQALFHYHTALSMTPDFRPAQAGLERLEASLKERCQEDAPDVIDDEFELVYQ</sequence>
<feature type="repeat" description="TPR" evidence="2">
    <location>
        <begin position="345"/>
        <end position="378"/>
    </location>
</feature>
<protein>
    <recommendedName>
        <fullName evidence="5">Anaphase-promoting complex subunit 7</fullName>
    </recommendedName>
</protein>
<feature type="repeat" description="TPR" evidence="2">
    <location>
        <begin position="515"/>
        <end position="548"/>
    </location>
</feature>
<dbReference type="GO" id="GO:0005680">
    <property type="term" value="C:anaphase-promoting complex"/>
    <property type="evidence" value="ECO:0007669"/>
    <property type="project" value="TreeGrafter"/>
</dbReference>
<evidence type="ECO:0000256" key="1">
    <source>
        <dbReference type="ARBA" id="ARBA00022803"/>
    </source>
</evidence>